<dbReference type="SUPFAM" id="SSF52540">
    <property type="entry name" value="P-loop containing nucleoside triphosphate hydrolases"/>
    <property type="match status" value="1"/>
</dbReference>
<dbReference type="CDD" id="cd03703">
    <property type="entry name" value="aeIF5B_II"/>
    <property type="match status" value="1"/>
</dbReference>
<dbReference type="InterPro" id="IPR004161">
    <property type="entry name" value="EFTu-like_2"/>
</dbReference>
<evidence type="ECO:0000256" key="6">
    <source>
        <dbReference type="ARBA" id="ARBA00023134"/>
    </source>
</evidence>
<feature type="binding site" evidence="8">
    <location>
        <begin position="138"/>
        <end position="141"/>
    </location>
    <ligand>
        <name>GTP</name>
        <dbReference type="ChEBI" id="CHEBI:37565"/>
    </ligand>
</feature>
<dbReference type="GO" id="GO:0005525">
    <property type="term" value="F:GTP binding"/>
    <property type="evidence" value="ECO:0007669"/>
    <property type="project" value="UniProtKB-KW"/>
</dbReference>
<evidence type="ECO:0000256" key="5">
    <source>
        <dbReference type="ARBA" id="ARBA00022917"/>
    </source>
</evidence>
<dbReference type="NCBIfam" id="NF003078">
    <property type="entry name" value="PRK04004.1"/>
    <property type="match status" value="1"/>
</dbReference>
<dbReference type="FunFam" id="3.40.50.10050:FF:000001">
    <property type="entry name" value="Translation initiation factor IF-2"/>
    <property type="match status" value="1"/>
</dbReference>
<dbReference type="GO" id="GO:0003924">
    <property type="term" value="F:GTPase activity"/>
    <property type="evidence" value="ECO:0007669"/>
    <property type="project" value="UniProtKB-UniRule"/>
</dbReference>
<dbReference type="CDD" id="cd01887">
    <property type="entry name" value="IF2_eIF5B"/>
    <property type="match status" value="1"/>
</dbReference>
<dbReference type="PRINTS" id="PR00315">
    <property type="entry name" value="ELONGATNFCT"/>
</dbReference>
<dbReference type="PANTHER" id="PTHR43381">
    <property type="entry name" value="TRANSLATION INITIATION FACTOR IF-2-RELATED"/>
    <property type="match status" value="1"/>
</dbReference>
<dbReference type="NCBIfam" id="TIGR00231">
    <property type="entry name" value="small_GTP"/>
    <property type="match status" value="1"/>
</dbReference>
<dbReference type="InterPro" id="IPR023115">
    <property type="entry name" value="TIF_IF2_dom3"/>
</dbReference>
<keyword evidence="3 8" id="KW-0396">Initiation factor</keyword>
<dbReference type="InterPro" id="IPR036925">
    <property type="entry name" value="TIF_IF2_dom3_sf"/>
</dbReference>
<dbReference type="Pfam" id="PF14578">
    <property type="entry name" value="GTP_EFTU_D4"/>
    <property type="match status" value="1"/>
</dbReference>
<dbReference type="Pfam" id="PF00009">
    <property type="entry name" value="GTP_EFTU"/>
    <property type="match status" value="1"/>
</dbReference>
<evidence type="ECO:0000256" key="2">
    <source>
        <dbReference type="ARBA" id="ARBA00020166"/>
    </source>
</evidence>
<keyword evidence="6 8" id="KW-0342">GTP-binding</keyword>
<evidence type="ECO:0000256" key="9">
    <source>
        <dbReference type="RuleBase" id="RU000644"/>
    </source>
</evidence>
<evidence type="ECO:0000256" key="1">
    <source>
        <dbReference type="ARBA" id="ARBA00007733"/>
    </source>
</evidence>
<dbReference type="InterPro" id="IPR000795">
    <property type="entry name" value="T_Tr_GTP-bd_dom"/>
</dbReference>
<dbReference type="FunFam" id="2.40.30.10:FF:000013">
    <property type="entry name" value="eukaryotic translation initiation factor 5B"/>
    <property type="match status" value="1"/>
</dbReference>
<gene>
    <name evidence="8" type="primary">infB</name>
    <name evidence="11" type="ORF">ENO04_05290</name>
</gene>
<dbReference type="InterPro" id="IPR027417">
    <property type="entry name" value="P-loop_NTPase"/>
</dbReference>
<dbReference type="GO" id="GO:0005737">
    <property type="term" value="C:cytoplasm"/>
    <property type="evidence" value="ECO:0007669"/>
    <property type="project" value="TreeGrafter"/>
</dbReference>
<evidence type="ECO:0000256" key="3">
    <source>
        <dbReference type="ARBA" id="ARBA00022540"/>
    </source>
</evidence>
<dbReference type="InterPro" id="IPR005225">
    <property type="entry name" value="Small_GTP-bd"/>
</dbReference>
<dbReference type="HAMAP" id="MF_00100_A">
    <property type="entry name" value="IF_2_A"/>
    <property type="match status" value="1"/>
</dbReference>
<proteinExistence type="inferred from homology"/>
<organism evidence="11">
    <name type="scientific">Fervidicoccus fontis</name>
    <dbReference type="NCBI Taxonomy" id="683846"/>
    <lineage>
        <taxon>Archaea</taxon>
        <taxon>Thermoproteota</taxon>
        <taxon>Thermoprotei</taxon>
        <taxon>Fervidicoccales</taxon>
        <taxon>Fervidicoccaceae</taxon>
        <taxon>Fervidicoccus</taxon>
    </lineage>
</organism>
<feature type="binding site" evidence="8">
    <location>
        <begin position="20"/>
        <end position="27"/>
    </location>
    <ligand>
        <name>GTP</name>
        <dbReference type="ChEBI" id="CHEBI:37565"/>
    </ligand>
</feature>
<dbReference type="Pfam" id="PF11987">
    <property type="entry name" value="IF-2"/>
    <property type="match status" value="1"/>
</dbReference>
<dbReference type="PROSITE" id="PS51722">
    <property type="entry name" value="G_TR_2"/>
    <property type="match status" value="1"/>
</dbReference>
<evidence type="ECO:0000256" key="8">
    <source>
        <dbReference type="HAMAP-Rule" id="MF_00100"/>
    </source>
</evidence>
<dbReference type="PANTHER" id="PTHR43381:SF4">
    <property type="entry name" value="EUKARYOTIC TRANSLATION INITIATION FACTOR 5B"/>
    <property type="match status" value="1"/>
</dbReference>
<name>A0A7C1HX65_9CREN</name>
<evidence type="ECO:0000259" key="10">
    <source>
        <dbReference type="PROSITE" id="PS51722"/>
    </source>
</evidence>
<accession>A0A7C1HX65</accession>
<dbReference type="Gene3D" id="3.40.50.300">
    <property type="entry name" value="P-loop containing nucleotide triphosphate hydrolases"/>
    <property type="match status" value="1"/>
</dbReference>
<dbReference type="EMBL" id="DSDY01000159">
    <property type="protein sequence ID" value="HDS11006.1"/>
    <property type="molecule type" value="Genomic_DNA"/>
</dbReference>
<dbReference type="NCBIfam" id="NF011418">
    <property type="entry name" value="PRK14845.1"/>
    <property type="match status" value="1"/>
</dbReference>
<dbReference type="SUPFAM" id="SSF52156">
    <property type="entry name" value="Initiation factor IF2/eIF5b, domain 3"/>
    <property type="match status" value="1"/>
</dbReference>
<dbReference type="InterPro" id="IPR004544">
    <property type="entry name" value="TF_aIF-2_arc"/>
</dbReference>
<dbReference type="SUPFAM" id="SSF50447">
    <property type="entry name" value="Translation proteins"/>
    <property type="match status" value="1"/>
</dbReference>
<comment type="caution">
    <text evidence="11">The sequence shown here is derived from an EMBL/GenBank/DDBJ whole genome shotgun (WGS) entry which is preliminary data.</text>
</comment>
<protein>
    <recommendedName>
        <fullName evidence="2 8">Probable translation initiation factor IF-2</fullName>
    </recommendedName>
</protein>
<evidence type="ECO:0000256" key="7">
    <source>
        <dbReference type="ARBA" id="ARBA00024852"/>
    </source>
</evidence>
<feature type="binding site" evidence="8">
    <location>
        <begin position="84"/>
        <end position="88"/>
    </location>
    <ligand>
        <name>GTP</name>
        <dbReference type="ChEBI" id="CHEBI:37565"/>
    </ligand>
</feature>
<dbReference type="FunFam" id="3.40.50.300:FF:000112">
    <property type="entry name" value="Eukaryotic translation initiation factor 5B"/>
    <property type="match status" value="1"/>
</dbReference>
<evidence type="ECO:0000256" key="4">
    <source>
        <dbReference type="ARBA" id="ARBA00022741"/>
    </source>
</evidence>
<dbReference type="CDD" id="cd16266">
    <property type="entry name" value="IF2_aeIF5B_IV"/>
    <property type="match status" value="1"/>
</dbReference>
<feature type="domain" description="Tr-type G" evidence="10">
    <location>
        <begin position="11"/>
        <end position="228"/>
    </location>
</feature>
<keyword evidence="4 8" id="KW-0547">Nucleotide-binding</keyword>
<sequence>MSSSERKPGVLRQPIVVVLGHVDHGKTSLLDKIRGTTVAKREPGEITQHVGASIVPARVIEEIAEPLKKLIPIKLKIPGLLFIDTPGHELFANMRRRGGSVADFAILVVDIIEGVKEQTVEAINLLKERRVPFLVAANKIDKIPGWRPNPDTPFIISIKKQDKRVVDELDKRIYMLVGQLGEHGFMSDRFDRIKDFTRTVAIVPVSAKTGEGMAELLAVIAGLAQQYLEKRLIFAEGPGKGVVLEVKEEPGLGHTIDVILYDGVIRRGDTIVLGSLSGPIVTKVRALLMPKPLDEMRSPEDKFNRVEEVYAASGVKIAAPGLENAVAGSPIFVVEKEEEIAEVSRKVMEEIERARIRTDNIGVVVKADTLGTLEALIEALRRENIPIRLADVGPISKRDVLEASISREKDETLGVILGFNVKVLKEAEEEARINNVKIMLNNIIYRLVEEYIQWRKMMKETERKRLLDSLVRPAKIKVLRGYVFRRSDPAIVGVEVLGGVLKPNTPLMREDGRKVGLVMQIQDRGKTLQEARKGQQVAISIKGNVMVGRHFDEDDILYSDIPSQHAVLLQKEFKSDLSEDELEVLNEIIKLKRKEDPFYGFALSTQPASRSG</sequence>
<dbReference type="AlphaFoldDB" id="A0A7C1HX65"/>
<dbReference type="InterPro" id="IPR015760">
    <property type="entry name" value="TIF_IF2"/>
</dbReference>
<dbReference type="Gene3D" id="3.40.50.10050">
    <property type="entry name" value="Translation initiation factor IF- 2, domain 3"/>
    <property type="match status" value="1"/>
</dbReference>
<comment type="function">
    <text evidence="7 8 9">Function in general translation initiation by promoting the binding of the formylmethionine-tRNA to ribosomes. Seems to function along with eIF-2.</text>
</comment>
<dbReference type="GO" id="GO:0003743">
    <property type="term" value="F:translation initiation factor activity"/>
    <property type="evidence" value="ECO:0007669"/>
    <property type="project" value="UniProtKB-UniRule"/>
</dbReference>
<dbReference type="InterPro" id="IPR009000">
    <property type="entry name" value="Transl_B-barrel_sf"/>
</dbReference>
<comment type="similarity">
    <text evidence="1 8 9">Belongs to the TRAFAC class translation factor GTPase superfamily. Classic translation factor GTPase family. IF-2 subfamily.</text>
</comment>
<keyword evidence="5 8" id="KW-0648">Protein biosynthesis</keyword>
<dbReference type="NCBIfam" id="TIGR00491">
    <property type="entry name" value="aIF-2"/>
    <property type="match status" value="1"/>
</dbReference>
<dbReference type="Pfam" id="PF03144">
    <property type="entry name" value="GTP_EFTU_D2"/>
    <property type="match status" value="1"/>
</dbReference>
<dbReference type="InterPro" id="IPR029459">
    <property type="entry name" value="EFTU-type"/>
</dbReference>
<evidence type="ECO:0000313" key="11">
    <source>
        <dbReference type="EMBL" id="HDS11006.1"/>
    </source>
</evidence>
<dbReference type="Gene3D" id="2.40.30.10">
    <property type="entry name" value="Translation factors"/>
    <property type="match status" value="2"/>
</dbReference>
<reference evidence="11" key="1">
    <citation type="journal article" date="2020" name="mSystems">
        <title>Genome- and Community-Level Interaction Insights into Carbon Utilization and Element Cycling Functions of Hydrothermarchaeota in Hydrothermal Sediment.</title>
        <authorList>
            <person name="Zhou Z."/>
            <person name="Liu Y."/>
            <person name="Xu W."/>
            <person name="Pan J."/>
            <person name="Luo Z.H."/>
            <person name="Li M."/>
        </authorList>
    </citation>
    <scope>NUCLEOTIDE SEQUENCE [LARGE SCALE GENOMIC DNA]</scope>
    <source>
        <strain evidence="11">SpSt-123</strain>
    </source>
</reference>